<dbReference type="Pfam" id="PF00092">
    <property type="entry name" value="VWA"/>
    <property type="match status" value="8"/>
</dbReference>
<dbReference type="InterPro" id="IPR050525">
    <property type="entry name" value="ECM_Assembly_Org"/>
</dbReference>
<keyword evidence="5" id="KW-0677">Repeat</keyword>
<evidence type="ECO:0000256" key="10">
    <source>
        <dbReference type="ARBA" id="ARBA00043858"/>
    </source>
</evidence>
<reference evidence="13" key="2">
    <citation type="submission" date="2025-09" db="UniProtKB">
        <authorList>
            <consortium name="Ensembl"/>
        </authorList>
    </citation>
    <scope>IDENTIFICATION</scope>
</reference>
<dbReference type="FunFam" id="3.40.50.410:FF:000003">
    <property type="entry name" value="Collagen type VI alpha 3 chain"/>
    <property type="match status" value="1"/>
</dbReference>
<keyword evidence="2" id="KW-0964">Secreted</keyword>
<dbReference type="GO" id="GO:0005518">
    <property type="term" value="F:collagen binding"/>
    <property type="evidence" value="ECO:0007669"/>
    <property type="project" value="Ensembl"/>
</dbReference>
<dbReference type="SMART" id="SM00327">
    <property type="entry name" value="VWA"/>
    <property type="match status" value="8"/>
</dbReference>
<feature type="domain" description="VWFA" evidence="12">
    <location>
        <begin position="1647"/>
        <end position="1848"/>
    </location>
</feature>
<evidence type="ECO:0000256" key="1">
    <source>
        <dbReference type="ARBA" id="ARBA00004498"/>
    </source>
</evidence>
<evidence type="ECO:0000313" key="13">
    <source>
        <dbReference type="Ensembl" id="ENSNNAP00000022482.1"/>
    </source>
</evidence>
<feature type="domain" description="VWFA" evidence="12">
    <location>
        <begin position="601"/>
        <end position="770"/>
    </location>
</feature>
<name>A0A8C6Y4H1_NAJNA</name>
<evidence type="ECO:0000256" key="3">
    <source>
        <dbReference type="ARBA" id="ARBA00022530"/>
    </source>
</evidence>
<dbReference type="GO" id="GO:0030198">
    <property type="term" value="P:extracellular matrix organization"/>
    <property type="evidence" value="ECO:0007669"/>
    <property type="project" value="Ensembl"/>
</dbReference>
<feature type="domain" description="VWFA" evidence="12">
    <location>
        <begin position="9"/>
        <end position="185"/>
    </location>
</feature>
<keyword evidence="7" id="KW-0176">Collagen</keyword>
<dbReference type="FunFam" id="3.40.50.410:FF:000021">
    <property type="entry name" value="Collagen, type VI, alpha 3"/>
    <property type="match status" value="1"/>
</dbReference>
<evidence type="ECO:0000259" key="12">
    <source>
        <dbReference type="PROSITE" id="PS50234"/>
    </source>
</evidence>
<dbReference type="PANTHER" id="PTHR24020">
    <property type="entry name" value="COLLAGEN ALPHA"/>
    <property type="match status" value="1"/>
</dbReference>
<evidence type="ECO:0000256" key="5">
    <source>
        <dbReference type="ARBA" id="ARBA00022737"/>
    </source>
</evidence>
<keyword evidence="8" id="KW-0325">Glycoprotein</keyword>
<evidence type="ECO:0000256" key="2">
    <source>
        <dbReference type="ARBA" id="ARBA00022525"/>
    </source>
</evidence>
<comment type="function">
    <text evidence="10">Collagen VI acts as a cell-binding protein.</text>
</comment>
<dbReference type="InterPro" id="IPR036465">
    <property type="entry name" value="vWFA_dom_sf"/>
</dbReference>
<evidence type="ECO:0000256" key="8">
    <source>
        <dbReference type="ARBA" id="ARBA00023180"/>
    </source>
</evidence>
<keyword evidence="9" id="KW-0379">Hydroxylation</keyword>
<comment type="subcellular location">
    <subcellularLocation>
        <location evidence="1">Secreted</location>
        <location evidence="1">Extracellular space</location>
        <location evidence="1">Extracellular matrix</location>
    </subcellularLocation>
</comment>
<evidence type="ECO:0000256" key="7">
    <source>
        <dbReference type="ARBA" id="ARBA00023119"/>
    </source>
</evidence>
<dbReference type="CDD" id="cd01450">
    <property type="entry name" value="vWFA_subfamily_ECM"/>
    <property type="match status" value="3"/>
</dbReference>
<dbReference type="PRINTS" id="PR00453">
    <property type="entry name" value="VWFADOMAIN"/>
</dbReference>
<keyword evidence="3" id="KW-0272">Extracellular matrix</keyword>
<feature type="domain" description="VWFA" evidence="12">
    <location>
        <begin position="788"/>
        <end position="942"/>
    </location>
</feature>
<evidence type="ECO:0000256" key="9">
    <source>
        <dbReference type="ARBA" id="ARBA00023278"/>
    </source>
</evidence>
<dbReference type="FunFam" id="3.40.50.410:FF:000004">
    <property type="entry name" value="collagen alpha-6(VI) chain"/>
    <property type="match status" value="4"/>
</dbReference>
<sequence length="1889" mass="212930">TAFTKRYADIVFLLDSSKSMGSANFEEVKRIISQIVEQLDIGPKKYQIGLAQYSEGGKVEFLLNRYKTKKDILNHIQQTTVFMGGPLRTGSALQFLREVYFVEKAGSRLRQGTPQFTVIFSSAKSEDDVKKPAKDLKEMGVNIITVGILHSDKKEMKVIATSPLVYQVDDIEDLDQVQKIIVDIVEVPVQQEYEAVLDANVPAVCSTASVADIVFLVDESTRIGQKNFQLIRTFLLKIINALEIAPDNVRVALVLYSDEPRLEFSLNTFEDKSEVMNYLKRLPYRGGQTYMGAAIDFLKKKVFTKTAGSRKNHGVQQLAAVITDGQSLDDFTVPSSKLRRAGVTVYVIGIQNISASSQLYKIASHPPRKHVTTMEYFLQLSNLEYVIKKQLCSEIVSLSFLLSCFLLLLGCEETEEADIYFLIDGSGSIQTEEFLDMKIFMKEVISMFQIGPNQVRFGVVQYASVPNKEFLINKYNTLAQLKDAIKMIWQIGGGTKTGDALHYMKNLFKTSARDNVPQFLIVITDGESQDQVTIPAEELRSAGIVIYAIGVKEAIKTELKDIAGTKDRMFFVNDFDSLKLIKHDITRDICSPEACKHLKADMILLIDTSESMDQFEFEQIKGFTELIVNKSDIGADKVQIGLLQFGFNPEEVFPLNKYNNKVDLRKAITTMRQVQEGVRIGRALDFASPYFDTSKGGRLGVKQYLIVVTDEESSDDVRRAARELRKKGVVIYAVGILKANNSQLLDIAGTQDKVFSENYFESLMFLVKPILFQICNPEDVCKRTEVADIIFVVHGSRDVTDLQFKEIQRLMEAIVNNSAVGKDNAQFGAVIFGTLPEEKFQLNTYSTKPQLREAIKNLVPLREFTYTTRALNFAREHFGIAYGGRTSYLGITKIIVLITDEPTTPTDRPNLSAAVQALKQEGIQVIAVGIKDASRTELAEIKNSEYYFRCVKRYIIFLYLTIKWIFLSAACGTEEADLVFLIDGSDSISEQNFSTMKTIMKDVVDSFNIAKDKVRVGVAQYSTDPQKEFYLNEFFNNSAIKKKIDEIAQLKTRTFTGTGLKFVRSFFEPVNGGRQYNVVVKYLIVITDGLSDDKVEDAAIALRKDGIQVFVIGIGTLNSFELLKIAGFPSRVYVLKDFEQLQNDMRKIVKEICNPGDTPSPGKSHHLKHFIHLHLLFSITEDSILFLIIQASLPRILQQMSVVNNISCTAITPDDIRFRYQVYTGSNSTLFDSGFESYSDEIFQKFWAVQTTVETSRKFCFKCFMNNTDIYLHLGKKGKSNLYNCMSNLENQTTAFLCFSGLNAFWIVGLKHFPEYHMLQELEFGRGFGYREPLYFENPELPSTLKKMLDTVIERECCKVCCKCFGEDGIQGIPGYPGNKGEVGDPGNPGNKGAKGIKGPRVIHVHCCFSFAEMEDSNGPQHCCILSFSLYVHKCPVYPTEVVFALDMSEDVTPVSFERMKGIMKSLLKDLSISRSNCPTGARISVLSYNTNIKYLIRFSDFQRKHLLMEAIQGIPLEKSSGQRNIGRAMRFVARNAFKRHRQGALIRKVAVFLTAGPSEDAASINTAVLEFSALDIIPAVIALRETSNVREAFLTDDTGQFKLFVWESKEEERLNYVSLCSLCYDTCNPVSQCEIVDPPPVNINMDIAYIMDGSRDVSSEEFDTMKEFVSKMLDYFAIASLPFESDKEARVALVQHAPPNNSGTELSSSVFKEFDLTTYSTKDLMKTHIQESLHQLEGSSAVGHTLEWTINNVFLEADRPRKHKVIFTILGSKTSAWDKEKLLKMSLEAKCRGFTMFTLALGSETDDSEMTELSSVPMEQHLLQMGKVHKFDLSYALRFSQAFLKLLKRELNLYPPINLQEKCDNLDRGDTYQQAVGITDRYKNQLSS</sequence>
<dbReference type="CDD" id="cd01472">
    <property type="entry name" value="vWA_collagen"/>
    <property type="match status" value="3"/>
</dbReference>
<comment type="similarity">
    <text evidence="11">Belongs to the type VI collagen family.</text>
</comment>
<dbReference type="GeneTree" id="ENSGT00940000163168"/>
<dbReference type="FunFam" id="3.40.50.410:FF:000016">
    <property type="entry name" value="Collagen type VI alpha 3 chain"/>
    <property type="match status" value="1"/>
</dbReference>
<dbReference type="SUPFAM" id="SSF53300">
    <property type="entry name" value="vWA-like"/>
    <property type="match status" value="8"/>
</dbReference>
<dbReference type="InterPro" id="IPR002035">
    <property type="entry name" value="VWF_A"/>
</dbReference>
<feature type="domain" description="VWFA" evidence="12">
    <location>
        <begin position="418"/>
        <end position="585"/>
    </location>
</feature>
<dbReference type="GO" id="GO:0005576">
    <property type="term" value="C:extracellular region"/>
    <property type="evidence" value="ECO:0007669"/>
    <property type="project" value="Ensembl"/>
</dbReference>
<evidence type="ECO:0000313" key="14">
    <source>
        <dbReference type="Proteomes" id="UP000694559"/>
    </source>
</evidence>
<dbReference type="PROSITE" id="PS50234">
    <property type="entry name" value="VWFA"/>
    <property type="match status" value="8"/>
</dbReference>
<dbReference type="GO" id="GO:0007155">
    <property type="term" value="P:cell adhesion"/>
    <property type="evidence" value="ECO:0007669"/>
    <property type="project" value="UniProtKB-KW"/>
</dbReference>
<feature type="domain" description="VWFA" evidence="12">
    <location>
        <begin position="1441"/>
        <end position="1590"/>
    </location>
</feature>
<keyword evidence="14" id="KW-1185">Reference proteome</keyword>
<keyword evidence="4" id="KW-0732">Signal</keyword>
<evidence type="ECO:0000256" key="11">
    <source>
        <dbReference type="ARBA" id="ARBA00044000"/>
    </source>
</evidence>
<dbReference type="Gene3D" id="3.40.50.410">
    <property type="entry name" value="von Willebrand factor, type A domain"/>
    <property type="match status" value="8"/>
</dbReference>
<protein>
    <recommendedName>
        <fullName evidence="12">VWFA domain-containing protein</fullName>
    </recommendedName>
</protein>
<proteinExistence type="inferred from homology"/>
<feature type="domain" description="VWFA" evidence="12">
    <location>
        <begin position="212"/>
        <end position="391"/>
    </location>
</feature>
<reference evidence="13" key="1">
    <citation type="submission" date="2025-08" db="UniProtKB">
        <authorList>
            <consortium name="Ensembl"/>
        </authorList>
    </citation>
    <scope>IDENTIFICATION</scope>
</reference>
<accession>A0A8C6Y4H1</accession>
<dbReference type="Ensembl" id="ENSNNAT00000023560.1">
    <property type="protein sequence ID" value="ENSNNAP00000022482.1"/>
    <property type="gene ID" value="ENSNNAG00000014744.1"/>
</dbReference>
<organism evidence="13 14">
    <name type="scientific">Naja naja</name>
    <name type="common">Indian cobra</name>
    <dbReference type="NCBI Taxonomy" id="35670"/>
    <lineage>
        <taxon>Eukaryota</taxon>
        <taxon>Metazoa</taxon>
        <taxon>Chordata</taxon>
        <taxon>Craniata</taxon>
        <taxon>Vertebrata</taxon>
        <taxon>Euteleostomi</taxon>
        <taxon>Lepidosauria</taxon>
        <taxon>Squamata</taxon>
        <taxon>Bifurcata</taxon>
        <taxon>Unidentata</taxon>
        <taxon>Episquamata</taxon>
        <taxon>Toxicofera</taxon>
        <taxon>Serpentes</taxon>
        <taxon>Colubroidea</taxon>
        <taxon>Elapidae</taxon>
        <taxon>Elapinae</taxon>
        <taxon>Naja</taxon>
    </lineage>
</organism>
<dbReference type="Proteomes" id="UP000694559">
    <property type="component" value="Unplaced"/>
</dbReference>
<keyword evidence="6" id="KW-0130">Cell adhesion</keyword>
<dbReference type="PANTHER" id="PTHR24020:SF86">
    <property type="entry name" value="COLLAGEN, TYPE VI, ALPHA 4"/>
    <property type="match status" value="1"/>
</dbReference>
<evidence type="ECO:0000256" key="4">
    <source>
        <dbReference type="ARBA" id="ARBA00022729"/>
    </source>
</evidence>
<evidence type="ECO:0000256" key="6">
    <source>
        <dbReference type="ARBA" id="ARBA00022889"/>
    </source>
</evidence>
<dbReference type="OrthoDB" id="6132182at2759"/>
<dbReference type="GO" id="GO:0005589">
    <property type="term" value="C:collagen type VI trimer"/>
    <property type="evidence" value="ECO:0007669"/>
    <property type="project" value="UniProtKB-ARBA"/>
</dbReference>
<feature type="domain" description="VWFA" evidence="12">
    <location>
        <begin position="977"/>
        <end position="1152"/>
    </location>
</feature>